<dbReference type="Proteomes" id="UP001196870">
    <property type="component" value="Unassembled WGS sequence"/>
</dbReference>
<comment type="subunit">
    <text evidence="5">Monomer. Associates with the 50S ribosomal subunit.</text>
</comment>
<keyword evidence="8" id="KW-1185">Reference proteome</keyword>
<protein>
    <recommendedName>
        <fullName evidence="5">GTPase HflX</fullName>
    </recommendedName>
    <alternativeName>
        <fullName evidence="5">GTP-binding protein HflX</fullName>
    </alternativeName>
</protein>
<dbReference type="InterPro" id="IPR045498">
    <property type="entry name" value="HflX_C"/>
</dbReference>
<keyword evidence="4 5" id="KW-0342">GTP-binding</keyword>
<comment type="caution">
    <text evidence="7">The sequence shown here is derived from an EMBL/GenBank/DDBJ whole genome shotgun (WGS) entry which is preliminary data.</text>
</comment>
<sequence length="444" mass="47982">MTASNDNREPGPTRAAVILPYERTVRGAEVNLARAAEAKLAEAVGLAASIGLTILHAAVHPLRERRPSTLMGEGQVAMVKTVIEQHAITVTVVDAALSPVQQRNLERAWGCKVIDRTGLILEIFGERARTREGTLQVELAHLEYQRTRLVRSWTHLERQRGGFGFLGGPGESQIEIDRRLIGERIVKLKKELQQVRRTRGLHRSARAKVPYPVIALVGYTNAGKSTLFNALTGAGVYAQDQLFATLDPTMRAIRLPSGRVAILSDTVGFISDLPTQLVEAFRATLEEVAAADIILHVRDIAHPDSAAQRADVLGVLTAMAAGDDPSIDAAWAERVVEVLNKEDLLGGDTEASEAARRAATHGAIAVSALTGEGLDDLRTTLDAKLSAGMVTLETALAPADGARIAWLYEHGEVLDRRDADDAIRLTVRLSPANRARFEQLSEAG</sequence>
<evidence type="ECO:0000256" key="1">
    <source>
        <dbReference type="ARBA" id="ARBA00022723"/>
    </source>
</evidence>
<organism evidence="7 8">
    <name type="scientific">Plastoroseomonas hellenica</name>
    <dbReference type="NCBI Taxonomy" id="2687306"/>
    <lineage>
        <taxon>Bacteria</taxon>
        <taxon>Pseudomonadati</taxon>
        <taxon>Pseudomonadota</taxon>
        <taxon>Alphaproteobacteria</taxon>
        <taxon>Acetobacterales</taxon>
        <taxon>Acetobacteraceae</taxon>
        <taxon>Plastoroseomonas</taxon>
    </lineage>
</organism>
<comment type="function">
    <text evidence="5">GTPase that associates with the 50S ribosomal subunit and may have a role during protein synthesis or ribosome biogenesis.</text>
</comment>
<proteinExistence type="inferred from homology"/>
<evidence type="ECO:0000256" key="5">
    <source>
        <dbReference type="HAMAP-Rule" id="MF_00900"/>
    </source>
</evidence>
<accession>A0ABS5EUZ4</accession>
<keyword evidence="1" id="KW-0479">Metal-binding</keyword>
<dbReference type="PRINTS" id="PR00326">
    <property type="entry name" value="GTP1OBG"/>
</dbReference>
<dbReference type="PIRSF" id="PIRSF006809">
    <property type="entry name" value="GTP-binding_hflX_prd"/>
    <property type="match status" value="1"/>
</dbReference>
<dbReference type="InterPro" id="IPR042108">
    <property type="entry name" value="GTPase_HflX_N_sf"/>
</dbReference>
<dbReference type="PANTHER" id="PTHR10229:SF0">
    <property type="entry name" value="GTP-BINDING PROTEIN 6-RELATED"/>
    <property type="match status" value="1"/>
</dbReference>
<keyword evidence="2 5" id="KW-0547">Nucleotide-binding</keyword>
<evidence type="ECO:0000259" key="6">
    <source>
        <dbReference type="PROSITE" id="PS51705"/>
    </source>
</evidence>
<dbReference type="InterPro" id="IPR006073">
    <property type="entry name" value="GTP-bd"/>
</dbReference>
<dbReference type="Gene3D" id="3.40.50.11060">
    <property type="entry name" value="GTPase HflX, N-terminal domain"/>
    <property type="match status" value="1"/>
</dbReference>
<dbReference type="EMBL" id="JAAGBB010000006">
    <property type="protein sequence ID" value="MBR0664120.1"/>
    <property type="molecule type" value="Genomic_DNA"/>
</dbReference>
<feature type="domain" description="Hflx-type G" evidence="6">
    <location>
        <begin position="212"/>
        <end position="389"/>
    </location>
</feature>
<gene>
    <name evidence="5 7" type="primary">hflX</name>
    <name evidence="7" type="ORF">GXW71_07100</name>
</gene>
<comment type="subcellular location">
    <subcellularLocation>
        <location evidence="5">Cytoplasm</location>
    </subcellularLocation>
    <text evidence="5">May associate with membranes.</text>
</comment>
<reference evidence="8" key="1">
    <citation type="journal article" date="2021" name="Syst. Appl. Microbiol.">
        <title>Roseomonas hellenica sp. nov., isolated from roots of wild-growing Alkanna tinctoria.</title>
        <authorList>
            <person name="Rat A."/>
            <person name="Naranjo H.D."/>
            <person name="Lebbe L."/>
            <person name="Cnockaert M."/>
            <person name="Krigas N."/>
            <person name="Grigoriadou K."/>
            <person name="Maloupa E."/>
            <person name="Willems A."/>
        </authorList>
    </citation>
    <scope>NUCLEOTIDE SEQUENCE [LARGE SCALE GENOMIC DNA]</scope>
    <source>
        <strain evidence="8">LMG 31523</strain>
    </source>
</reference>
<evidence type="ECO:0000313" key="8">
    <source>
        <dbReference type="Proteomes" id="UP001196870"/>
    </source>
</evidence>
<evidence type="ECO:0000313" key="7">
    <source>
        <dbReference type="EMBL" id="MBR0664120.1"/>
    </source>
</evidence>
<evidence type="ECO:0000256" key="3">
    <source>
        <dbReference type="ARBA" id="ARBA00022842"/>
    </source>
</evidence>
<dbReference type="CDD" id="cd01878">
    <property type="entry name" value="HflX"/>
    <property type="match status" value="1"/>
</dbReference>
<dbReference type="PANTHER" id="PTHR10229">
    <property type="entry name" value="GTP-BINDING PROTEIN HFLX"/>
    <property type="match status" value="1"/>
</dbReference>
<dbReference type="PROSITE" id="PS51705">
    <property type="entry name" value="G_HFLX"/>
    <property type="match status" value="1"/>
</dbReference>
<evidence type="ECO:0000256" key="4">
    <source>
        <dbReference type="ARBA" id="ARBA00023134"/>
    </source>
</evidence>
<dbReference type="Pfam" id="PF01926">
    <property type="entry name" value="MMR_HSR1"/>
    <property type="match status" value="1"/>
</dbReference>
<keyword evidence="3" id="KW-0460">Magnesium</keyword>
<name>A0ABS5EUZ4_9PROT</name>
<dbReference type="RefSeq" id="WP_211851712.1">
    <property type="nucleotide sequence ID" value="NZ_JAAGBB010000006.1"/>
</dbReference>
<dbReference type="Gene3D" id="3.40.50.300">
    <property type="entry name" value="P-loop containing nucleotide triphosphate hydrolases"/>
    <property type="match status" value="1"/>
</dbReference>
<dbReference type="InterPro" id="IPR030394">
    <property type="entry name" value="G_HFLX_dom"/>
</dbReference>
<dbReference type="InterPro" id="IPR032305">
    <property type="entry name" value="GTP-bd_M"/>
</dbReference>
<dbReference type="NCBIfam" id="TIGR03156">
    <property type="entry name" value="GTP_HflX"/>
    <property type="match status" value="1"/>
</dbReference>
<dbReference type="Gene3D" id="6.10.250.2860">
    <property type="match status" value="1"/>
</dbReference>
<dbReference type="HAMAP" id="MF_00900">
    <property type="entry name" value="GTPase_HflX"/>
    <property type="match status" value="1"/>
</dbReference>
<dbReference type="Pfam" id="PF16360">
    <property type="entry name" value="GTP-bdg_M"/>
    <property type="match status" value="1"/>
</dbReference>
<comment type="similarity">
    <text evidence="5">Belongs to the TRAFAC class OBG-HflX-like GTPase superfamily. HflX GTPase family.</text>
</comment>
<dbReference type="InterPro" id="IPR016496">
    <property type="entry name" value="GTPase_HflX"/>
</dbReference>
<evidence type="ECO:0000256" key="2">
    <source>
        <dbReference type="ARBA" id="ARBA00022741"/>
    </source>
</evidence>
<keyword evidence="5" id="KW-0963">Cytoplasm</keyword>
<dbReference type="Pfam" id="PF19275">
    <property type="entry name" value="HflX_C"/>
    <property type="match status" value="1"/>
</dbReference>
<dbReference type="Pfam" id="PF13167">
    <property type="entry name" value="GTP-bdg_N"/>
    <property type="match status" value="1"/>
</dbReference>
<dbReference type="InterPro" id="IPR027417">
    <property type="entry name" value="P-loop_NTPase"/>
</dbReference>
<dbReference type="InterPro" id="IPR025121">
    <property type="entry name" value="GTPase_HflX_N"/>
</dbReference>
<dbReference type="SUPFAM" id="SSF52540">
    <property type="entry name" value="P-loop containing nucleoside triphosphate hydrolases"/>
    <property type="match status" value="1"/>
</dbReference>